<feature type="transmembrane region" description="Helical" evidence="1">
    <location>
        <begin position="43"/>
        <end position="68"/>
    </location>
</feature>
<dbReference type="PANTHER" id="PTHR36009">
    <property type="match status" value="1"/>
</dbReference>
<sequence>MIKLGFGLIWIGLIVYAFGFAPPDNPTATFNLIKNLVTGEWEGINPLIIALFNIMGVWPFIYSAVLFLDGKGQKIPAWPFVTISFGVGAFALLPYLALRQSNPTFYGEKNGFLKLIDSRIFGAIAALSALILLGYGITQGNWTDYIEQWQTSRFIHVMTLDFCLLCLLFPTVLADDMARRGLNSPMIFWIVALIPLLGPAFYLALRPPVQVSGEAVQMNTPIIQE</sequence>
<keyword evidence="1" id="KW-0472">Membrane</keyword>
<feature type="transmembrane region" description="Helical" evidence="1">
    <location>
        <begin position="118"/>
        <end position="142"/>
    </location>
</feature>
<evidence type="ECO:0000313" key="2">
    <source>
        <dbReference type="EMBL" id="MBO0347911.1"/>
    </source>
</evidence>
<gene>
    <name evidence="2" type="ORF">J0895_02085</name>
</gene>
<feature type="transmembrane region" description="Helical" evidence="1">
    <location>
        <begin position="80"/>
        <end position="98"/>
    </location>
</feature>
<reference evidence="2 3" key="1">
    <citation type="submission" date="2021-03" db="EMBL/GenBank/DDBJ databases">
        <title>Metabolic Capacity of the Antarctic Cyanobacterium Phormidium pseudopriestleyi that Sustains Oxygenic Photosynthesis in the Presence of Hydrogen Sulfide.</title>
        <authorList>
            <person name="Lumian J.E."/>
            <person name="Jungblut A.D."/>
            <person name="Dillon M.L."/>
            <person name="Hawes I."/>
            <person name="Doran P.T."/>
            <person name="Mackey T.J."/>
            <person name="Dick G.J."/>
            <person name="Grettenberger C.L."/>
            <person name="Sumner D.Y."/>
        </authorList>
    </citation>
    <scope>NUCLEOTIDE SEQUENCE [LARGE SCALE GENOMIC DNA]</scope>
    <source>
        <strain evidence="2 3">FRX01</strain>
    </source>
</reference>
<comment type="caution">
    <text evidence="2">The sequence shown here is derived from an EMBL/GenBank/DDBJ whole genome shotgun (WGS) entry which is preliminary data.</text>
</comment>
<evidence type="ECO:0000313" key="3">
    <source>
        <dbReference type="Proteomes" id="UP000664844"/>
    </source>
</evidence>
<proteinExistence type="predicted"/>
<dbReference type="Proteomes" id="UP000664844">
    <property type="component" value="Unassembled WGS sequence"/>
</dbReference>
<keyword evidence="1" id="KW-0812">Transmembrane</keyword>
<keyword evidence="1" id="KW-1133">Transmembrane helix</keyword>
<organism evidence="2 3">
    <name type="scientific">Phormidium pseudopriestleyi FRX01</name>
    <dbReference type="NCBI Taxonomy" id="1759528"/>
    <lineage>
        <taxon>Bacteria</taxon>
        <taxon>Bacillati</taxon>
        <taxon>Cyanobacteriota</taxon>
        <taxon>Cyanophyceae</taxon>
        <taxon>Oscillatoriophycideae</taxon>
        <taxon>Oscillatoriales</taxon>
        <taxon>Oscillatoriaceae</taxon>
        <taxon>Phormidium</taxon>
    </lineage>
</organism>
<dbReference type="EMBL" id="JAFLQW010000052">
    <property type="protein sequence ID" value="MBO0347911.1"/>
    <property type="molecule type" value="Genomic_DNA"/>
</dbReference>
<keyword evidence="3" id="KW-1185">Reference proteome</keyword>
<feature type="transmembrane region" description="Helical" evidence="1">
    <location>
        <begin position="154"/>
        <end position="174"/>
    </location>
</feature>
<evidence type="ECO:0000256" key="1">
    <source>
        <dbReference type="SAM" id="Phobius"/>
    </source>
</evidence>
<dbReference type="PANTHER" id="PTHR36009:SF3">
    <property type="entry name" value="TRANSMEMBRANE PROTEIN"/>
    <property type="match status" value="1"/>
</dbReference>
<accession>A0ABS3FLD7</accession>
<name>A0ABS3FLD7_9CYAN</name>
<dbReference type="RefSeq" id="WP_207086485.1">
    <property type="nucleotide sequence ID" value="NZ_JAFLQW010000052.1"/>
</dbReference>
<protein>
    <submittedName>
        <fullName evidence="2">DUF2834 domain-containing protein</fullName>
    </submittedName>
</protein>
<feature type="transmembrane region" description="Helical" evidence="1">
    <location>
        <begin position="186"/>
        <end position="205"/>
    </location>
</feature>